<organism evidence="15 16">
    <name type="scientific">Triparma verrucosa</name>
    <dbReference type="NCBI Taxonomy" id="1606542"/>
    <lineage>
        <taxon>Eukaryota</taxon>
        <taxon>Sar</taxon>
        <taxon>Stramenopiles</taxon>
        <taxon>Ochrophyta</taxon>
        <taxon>Bolidophyceae</taxon>
        <taxon>Parmales</taxon>
        <taxon>Triparmaceae</taxon>
        <taxon>Triparma</taxon>
    </lineage>
</organism>
<evidence type="ECO:0000256" key="11">
    <source>
        <dbReference type="SAM" id="Phobius"/>
    </source>
</evidence>
<evidence type="ECO:0000256" key="5">
    <source>
        <dbReference type="ARBA" id="ARBA00022737"/>
    </source>
</evidence>
<accession>A0A9W7CHB8</accession>
<name>A0A9W7CHB8_9STRA</name>
<comment type="caution">
    <text evidence="15">The sequence shown here is derived from an EMBL/GenBank/DDBJ whole genome shotgun (WGS) entry which is preliminary data.</text>
</comment>
<evidence type="ECO:0000256" key="1">
    <source>
        <dbReference type="ARBA" id="ARBA00004479"/>
    </source>
</evidence>
<keyword evidence="4 12" id="KW-0732">Signal</keyword>
<evidence type="ECO:0000313" key="16">
    <source>
        <dbReference type="Proteomes" id="UP001165160"/>
    </source>
</evidence>
<dbReference type="GO" id="GO:0012505">
    <property type="term" value="C:endomembrane system"/>
    <property type="evidence" value="ECO:0007669"/>
    <property type="project" value="UniProtKB-SubCell"/>
</dbReference>
<feature type="domain" description="PA" evidence="13">
    <location>
        <begin position="80"/>
        <end position="147"/>
    </location>
</feature>
<evidence type="ECO:0000256" key="12">
    <source>
        <dbReference type="SAM" id="SignalP"/>
    </source>
</evidence>
<keyword evidence="3 11" id="KW-0812">Transmembrane</keyword>
<dbReference type="Pfam" id="PF02225">
    <property type="entry name" value="PA"/>
    <property type="match status" value="1"/>
</dbReference>
<evidence type="ECO:0000256" key="9">
    <source>
        <dbReference type="ARBA" id="ARBA00023180"/>
    </source>
</evidence>
<keyword evidence="8 11" id="KW-0472">Membrane</keyword>
<dbReference type="PANTHER" id="PTHR22702">
    <property type="entry name" value="PROTEASE-ASSOCIATED DOMAIN-CONTAINING PROTEIN"/>
    <property type="match status" value="1"/>
</dbReference>
<feature type="signal peptide" evidence="12">
    <location>
        <begin position="1"/>
        <end position="21"/>
    </location>
</feature>
<evidence type="ECO:0000256" key="7">
    <source>
        <dbReference type="ARBA" id="ARBA00022989"/>
    </source>
</evidence>
<dbReference type="AlphaFoldDB" id="A0A9W7CHB8"/>
<dbReference type="SUPFAM" id="SSF52025">
    <property type="entry name" value="PA domain"/>
    <property type="match status" value="1"/>
</dbReference>
<dbReference type="InterPro" id="IPR046450">
    <property type="entry name" value="PA_dom_sf"/>
</dbReference>
<evidence type="ECO:0000256" key="2">
    <source>
        <dbReference type="ARBA" id="ARBA00022536"/>
    </source>
</evidence>
<sequence>MLLMKILQLLTIAALLPVYHATVINLVDDVRNLDALPGISSSFNVIFPPAFRRPDGYEHREALFGVPPYGGELAQNVYYADSDLCGDDPVDKTGNYPCPALDPVTGKCKDWQSPFILMVDRGECTFVHKVRRAQQAGASAVIIADNSCMCDKQDQSEGHGGTCQHNSGQCTCTSEVPCESFFPIMADDGSGGDITIPSLLLYKQDADVIISQLKSNTIVQVQLTWNLPAPDDRVEWDLWSNPTEPISSNFQKSFRPAVESLGSSQFFTPHFYIYDGVSNNCHTGNNCGTLCTNHGRYCAVDPDNNLSEGISGADVVAESLRRLCIWDTHGGDGVGSKYWMYLEEFLKDCYDPSFPNEPRSFPKINDWMCSNNVMKKVGIDSNTIESCINFSGGITDDVVNSKLKGEIDKKIEQGVIIVPTTYVNTVAMRGSISTSSVFNTICAGFLDGTAPEICGSCYNCFDVAGCVHEGYCGGSLPPSPSPSGGKKGSVSGATLVLSLLITVGVMGGGGYVYYRRTQREMRDQVRGILAEYMPLDDGQEGGTQMVSKAGGDMANI</sequence>
<evidence type="ECO:0000256" key="3">
    <source>
        <dbReference type="ARBA" id="ARBA00022692"/>
    </source>
</evidence>
<gene>
    <name evidence="15" type="ORF">TrVE_jg12863</name>
</gene>
<keyword evidence="16" id="KW-1185">Reference proteome</keyword>
<keyword evidence="6" id="KW-0106">Calcium</keyword>
<dbReference type="GO" id="GO:0016020">
    <property type="term" value="C:membrane"/>
    <property type="evidence" value="ECO:0007669"/>
    <property type="project" value="UniProtKB-SubCell"/>
</dbReference>
<dbReference type="Proteomes" id="UP001165160">
    <property type="component" value="Unassembled WGS sequence"/>
</dbReference>
<comment type="subcellular location">
    <subcellularLocation>
        <location evidence="10">Endomembrane system</location>
        <topology evidence="10">Single-pass membrane protein</topology>
    </subcellularLocation>
    <subcellularLocation>
        <location evidence="1">Membrane</location>
        <topology evidence="1">Single-pass type I membrane protein</topology>
    </subcellularLocation>
</comment>
<evidence type="ECO:0000259" key="14">
    <source>
        <dbReference type="Pfam" id="PF25011"/>
    </source>
</evidence>
<keyword evidence="2" id="KW-0245">EGF-like domain</keyword>
<keyword evidence="5" id="KW-0677">Repeat</keyword>
<dbReference type="Pfam" id="PF25011">
    <property type="entry name" value="VSR_TRX"/>
    <property type="match status" value="1"/>
</dbReference>
<evidence type="ECO:0000259" key="13">
    <source>
        <dbReference type="Pfam" id="PF02225"/>
    </source>
</evidence>
<evidence type="ECO:0000313" key="15">
    <source>
        <dbReference type="EMBL" id="GMI05715.1"/>
    </source>
</evidence>
<evidence type="ECO:0000256" key="4">
    <source>
        <dbReference type="ARBA" id="ARBA00022729"/>
    </source>
</evidence>
<dbReference type="EMBL" id="BRXX01000334">
    <property type="protein sequence ID" value="GMI05715.1"/>
    <property type="molecule type" value="Genomic_DNA"/>
</dbReference>
<keyword evidence="7 11" id="KW-1133">Transmembrane helix</keyword>
<keyword evidence="9" id="KW-0325">Glycoprotein</keyword>
<dbReference type="InterPro" id="IPR056858">
    <property type="entry name" value="VSR_TRX"/>
</dbReference>
<reference evidence="16" key="1">
    <citation type="journal article" date="2023" name="Commun. Biol.">
        <title>Genome analysis of Parmales, the sister group of diatoms, reveals the evolutionary specialization of diatoms from phago-mixotrophs to photoautotrophs.</title>
        <authorList>
            <person name="Ban H."/>
            <person name="Sato S."/>
            <person name="Yoshikawa S."/>
            <person name="Yamada K."/>
            <person name="Nakamura Y."/>
            <person name="Ichinomiya M."/>
            <person name="Sato N."/>
            <person name="Blanc-Mathieu R."/>
            <person name="Endo H."/>
            <person name="Kuwata A."/>
            <person name="Ogata H."/>
        </authorList>
    </citation>
    <scope>NUCLEOTIDE SEQUENCE [LARGE SCALE GENOMIC DNA]</scope>
    <source>
        <strain evidence="16">NIES 3699</strain>
    </source>
</reference>
<dbReference type="InterPro" id="IPR003137">
    <property type="entry name" value="PA_domain"/>
</dbReference>
<dbReference type="Gene3D" id="3.50.30.30">
    <property type="match status" value="1"/>
</dbReference>
<feature type="chain" id="PRO_5040892554" description="PA domain-containing protein" evidence="12">
    <location>
        <begin position="22"/>
        <end position="556"/>
    </location>
</feature>
<proteinExistence type="predicted"/>
<protein>
    <recommendedName>
        <fullName evidence="17">PA domain-containing protein</fullName>
    </recommendedName>
</protein>
<feature type="transmembrane region" description="Helical" evidence="11">
    <location>
        <begin position="490"/>
        <end position="514"/>
    </location>
</feature>
<evidence type="ECO:0008006" key="17">
    <source>
        <dbReference type="Google" id="ProtNLM"/>
    </source>
</evidence>
<evidence type="ECO:0000256" key="8">
    <source>
        <dbReference type="ARBA" id="ARBA00023136"/>
    </source>
</evidence>
<evidence type="ECO:0000256" key="10">
    <source>
        <dbReference type="ARBA" id="ARBA00037847"/>
    </source>
</evidence>
<evidence type="ECO:0000256" key="6">
    <source>
        <dbReference type="ARBA" id="ARBA00022837"/>
    </source>
</evidence>
<dbReference type="PANTHER" id="PTHR22702:SF1">
    <property type="entry name" value="PROTEASE-ASSOCIATED DOMAIN-CONTAINING PROTEIN 1"/>
    <property type="match status" value="1"/>
</dbReference>
<feature type="domain" description="Vacuolar sorting receptor thioredoxin-like" evidence="14">
    <location>
        <begin position="234"/>
        <end position="442"/>
    </location>
</feature>